<keyword evidence="2" id="KW-0472">Membrane</keyword>
<dbReference type="RefSeq" id="WP_243917785.1">
    <property type="nucleotide sequence ID" value="NZ_JALHLG010000003.1"/>
</dbReference>
<proteinExistence type="predicted"/>
<evidence type="ECO:0000256" key="2">
    <source>
        <dbReference type="SAM" id="Phobius"/>
    </source>
</evidence>
<sequence length="498" mass="50089">MIQDSDLRLRQDLDLLEESGRGVLSSRGRQADFARALSWGLPAAALASLAALLLAALLPPLAGWSPPPAWLILTMLGVPVLVLAGRYAHLRSGSRIMRSEALSLFDENLHLKGRAAMADEFLRIEQRGGLYEAALDEALPWLDRARDEALPPPAPELTAAATLRRQWPFALAALILGLLAIGIGQGLVPNPLSTGSRPANAGAATGSGESSLQAGANGSSAQPEQQGNGTTAPQSATPGSSGTAQAAGANAPAASSGDAMAASTANDRSGAAGGNRAVDSSAASEKSAGEASDGAMRTPQAGSRNASTPASRNAKASTIASANAAPGDEPSTGDGRRTERTASSGSPGIPPLGTGASAARKAGGDKPGGQNQSQQRGPGQPGDGQQSQPGRGQGQGQNGPPGGNESGLKRSRGLSGLLLAVPMEDRLTGTANPGPVESMTRQAPPRTLSSAQVSAGARSNGGGDSGHLPGDPQTAQERRLLRGYFPAPGAPGMKEPHQ</sequence>
<gene>
    <name evidence="3" type="ORF">MTR66_03075</name>
</gene>
<dbReference type="EMBL" id="JALHLG010000003">
    <property type="protein sequence ID" value="MCJ2185793.1"/>
    <property type="molecule type" value="Genomic_DNA"/>
</dbReference>
<feature type="compositionally biased region" description="Low complexity" evidence="1">
    <location>
        <begin position="313"/>
        <end position="325"/>
    </location>
</feature>
<evidence type="ECO:0000256" key="1">
    <source>
        <dbReference type="SAM" id="MobiDB-lite"/>
    </source>
</evidence>
<organism evidence="3 4">
    <name type="scientific">Novosphingobium beihaiensis</name>
    <dbReference type="NCBI Taxonomy" id="2930389"/>
    <lineage>
        <taxon>Bacteria</taxon>
        <taxon>Pseudomonadati</taxon>
        <taxon>Pseudomonadota</taxon>
        <taxon>Alphaproteobacteria</taxon>
        <taxon>Sphingomonadales</taxon>
        <taxon>Sphingomonadaceae</taxon>
        <taxon>Novosphingobium</taxon>
    </lineage>
</organism>
<evidence type="ECO:0000313" key="3">
    <source>
        <dbReference type="EMBL" id="MCJ2185793.1"/>
    </source>
</evidence>
<protein>
    <submittedName>
        <fullName evidence="3">Uncharacterized protein</fullName>
    </submittedName>
</protein>
<feature type="compositionally biased region" description="Polar residues" evidence="1">
    <location>
        <begin position="300"/>
        <end position="311"/>
    </location>
</feature>
<accession>A0ABT0BLR5</accession>
<comment type="caution">
    <text evidence="3">The sequence shown here is derived from an EMBL/GenBank/DDBJ whole genome shotgun (WGS) entry which is preliminary data.</text>
</comment>
<feature type="transmembrane region" description="Helical" evidence="2">
    <location>
        <begin position="169"/>
        <end position="188"/>
    </location>
</feature>
<name>A0ABT0BLR5_9SPHN</name>
<keyword evidence="2" id="KW-0812">Transmembrane</keyword>
<feature type="compositionally biased region" description="Low complexity" evidence="1">
    <location>
        <begin position="368"/>
        <end position="390"/>
    </location>
</feature>
<keyword evidence="2" id="KW-1133">Transmembrane helix</keyword>
<evidence type="ECO:0000313" key="4">
    <source>
        <dbReference type="Proteomes" id="UP001202281"/>
    </source>
</evidence>
<feature type="compositionally biased region" description="Low complexity" evidence="1">
    <location>
        <begin position="279"/>
        <end position="295"/>
    </location>
</feature>
<reference evidence="3 4" key="1">
    <citation type="submission" date="2022-04" db="EMBL/GenBank/DDBJ databases">
        <title>Identification of a novel bacterium isolated from mangrove sediments.</title>
        <authorList>
            <person name="Pan X."/>
        </authorList>
    </citation>
    <scope>NUCLEOTIDE SEQUENCE [LARGE SCALE GENOMIC DNA]</scope>
    <source>
        <strain evidence="3 4">B2638</strain>
    </source>
</reference>
<feature type="region of interest" description="Disordered" evidence="1">
    <location>
        <begin position="197"/>
        <end position="498"/>
    </location>
</feature>
<feature type="transmembrane region" description="Helical" evidence="2">
    <location>
        <begin position="36"/>
        <end position="57"/>
    </location>
</feature>
<keyword evidence="4" id="KW-1185">Reference proteome</keyword>
<feature type="transmembrane region" description="Helical" evidence="2">
    <location>
        <begin position="69"/>
        <end position="88"/>
    </location>
</feature>
<feature type="compositionally biased region" description="Gly residues" evidence="1">
    <location>
        <begin position="391"/>
        <end position="405"/>
    </location>
</feature>
<feature type="compositionally biased region" description="Low complexity" evidence="1">
    <location>
        <begin position="235"/>
        <end position="265"/>
    </location>
</feature>
<dbReference type="Proteomes" id="UP001202281">
    <property type="component" value="Unassembled WGS sequence"/>
</dbReference>
<feature type="compositionally biased region" description="Polar residues" evidence="1">
    <location>
        <begin position="207"/>
        <end position="234"/>
    </location>
</feature>